<sequence>MFKWRRVGGTPVQVVAPLVFTAVGAAATLGVLFLVIRGIIIRGHLQPGWPAVLLVVLFLAAWTTFAFRMSRIGVFVSDIGVRNRSILRTQTIPWANVKRFETRPMIKGLGSSYAGMLRAHAVWILLRDSSALQTSLVFRDKTSFLPAKGMTKLGDVVAGPAFAAGEEVGIGLTDKAVQHALRELRAAQKTWGQS</sequence>
<feature type="transmembrane region" description="Helical" evidence="1">
    <location>
        <begin position="12"/>
        <end position="36"/>
    </location>
</feature>
<keyword evidence="1" id="KW-0812">Transmembrane</keyword>
<evidence type="ECO:0000313" key="3">
    <source>
        <dbReference type="Proteomes" id="UP001519332"/>
    </source>
</evidence>
<proteinExistence type="predicted"/>
<comment type="caution">
    <text evidence="2">The sequence shown here is derived from an EMBL/GenBank/DDBJ whole genome shotgun (WGS) entry which is preliminary data.</text>
</comment>
<evidence type="ECO:0000256" key="1">
    <source>
        <dbReference type="SAM" id="Phobius"/>
    </source>
</evidence>
<gene>
    <name evidence="2" type="ORF">JOF56_001029</name>
</gene>
<keyword evidence="3" id="KW-1185">Reference proteome</keyword>
<protein>
    <recommendedName>
        <fullName evidence="4">PH domain-containing protein</fullName>
    </recommendedName>
</protein>
<evidence type="ECO:0008006" key="4">
    <source>
        <dbReference type="Google" id="ProtNLM"/>
    </source>
</evidence>
<reference evidence="2 3" key="1">
    <citation type="submission" date="2021-03" db="EMBL/GenBank/DDBJ databases">
        <title>Sequencing the genomes of 1000 actinobacteria strains.</title>
        <authorList>
            <person name="Klenk H.-P."/>
        </authorList>
    </citation>
    <scope>NUCLEOTIDE SEQUENCE [LARGE SCALE GENOMIC DNA]</scope>
    <source>
        <strain evidence="2 3">DSM 46670</strain>
    </source>
</reference>
<evidence type="ECO:0000313" key="2">
    <source>
        <dbReference type="EMBL" id="MBP2320644.1"/>
    </source>
</evidence>
<name>A0ABS4T889_9PSEU</name>
<keyword evidence="1" id="KW-0472">Membrane</keyword>
<dbReference type="RefSeq" id="WP_209635042.1">
    <property type="nucleotide sequence ID" value="NZ_JAGINW010000001.1"/>
</dbReference>
<organism evidence="2 3">
    <name type="scientific">Kibdelosporangium banguiense</name>
    <dbReference type="NCBI Taxonomy" id="1365924"/>
    <lineage>
        <taxon>Bacteria</taxon>
        <taxon>Bacillati</taxon>
        <taxon>Actinomycetota</taxon>
        <taxon>Actinomycetes</taxon>
        <taxon>Pseudonocardiales</taxon>
        <taxon>Pseudonocardiaceae</taxon>
        <taxon>Kibdelosporangium</taxon>
    </lineage>
</organism>
<keyword evidence="1" id="KW-1133">Transmembrane helix</keyword>
<feature type="transmembrane region" description="Helical" evidence="1">
    <location>
        <begin position="48"/>
        <end position="67"/>
    </location>
</feature>
<dbReference type="EMBL" id="JAGINW010000001">
    <property type="protein sequence ID" value="MBP2320644.1"/>
    <property type="molecule type" value="Genomic_DNA"/>
</dbReference>
<dbReference type="Proteomes" id="UP001519332">
    <property type="component" value="Unassembled WGS sequence"/>
</dbReference>
<accession>A0ABS4T889</accession>